<dbReference type="GO" id="GO:0070979">
    <property type="term" value="P:protein K11-linked ubiquitination"/>
    <property type="evidence" value="ECO:0007669"/>
    <property type="project" value="TreeGrafter"/>
</dbReference>
<evidence type="ECO:0000256" key="1">
    <source>
        <dbReference type="SAM" id="MobiDB-lite"/>
    </source>
</evidence>
<dbReference type="PANTHER" id="PTHR45957">
    <property type="entry name" value="ANAPHASE-PROMOTING COMPLEX SUBUNIT 2"/>
    <property type="match status" value="1"/>
</dbReference>
<dbReference type="InterPro" id="IPR044554">
    <property type="entry name" value="ANAPC2"/>
</dbReference>
<sequence length="395" mass="45093">MELASTLTYTLGILDTIGDDSIDDILESWNSFCMYTNTLLNDKGDLSVGADFAFCVHVLCKYGLESLVYDHFMGALQETFERNGVSKFWRYFDDYKDVVSRKKMDESHNRDGWTQQLLCNALEEICSEKYYQEKCLLILVHALQSYHDSLSEEWRSTDVEKHRLLASYRLVVSSVLMASLPSHFHEILHLYFKERLEDLSTIVAREYEDASGPQVKNDMDLDERIDLATHRIKFSENHKLVKNIGKVVRDLRSLGFTSMTEDAYASAIFLLLKTKVHDLAGDDYRSSILESIKEWIHLPCNVYINSSREKNKVSKIFRNLTWNSGYSNGNRGSSPGNNNAGNYRNRSNNRNRNNNNRGSGHRSVDAGLPGAAPGPLWQQSTNGGHLNPNFAQLHQ</sequence>
<evidence type="ECO:0000313" key="3">
    <source>
        <dbReference type="Proteomes" id="UP000541444"/>
    </source>
</evidence>
<dbReference type="PANTHER" id="PTHR45957:SF1">
    <property type="entry name" value="ANAPHASE-PROMOTING COMPLEX SUBUNIT 2"/>
    <property type="match status" value="1"/>
</dbReference>
<accession>A0A7J7LZW3</accession>
<proteinExistence type="predicted"/>
<keyword evidence="3" id="KW-1185">Reference proteome</keyword>
<dbReference type="GO" id="GO:0007091">
    <property type="term" value="P:metaphase/anaphase transition of mitotic cell cycle"/>
    <property type="evidence" value="ECO:0007669"/>
    <property type="project" value="TreeGrafter"/>
</dbReference>
<evidence type="ECO:0000313" key="2">
    <source>
        <dbReference type="EMBL" id="KAF6148181.1"/>
    </source>
</evidence>
<feature type="compositionally biased region" description="Polar residues" evidence="1">
    <location>
        <begin position="377"/>
        <end position="395"/>
    </location>
</feature>
<gene>
    <name evidence="2" type="ORF">GIB67_011956</name>
</gene>
<protein>
    <submittedName>
        <fullName evidence="2">Uncharacterized protein</fullName>
    </submittedName>
</protein>
<reference evidence="2 3" key="1">
    <citation type="journal article" date="2020" name="IScience">
        <title>Genome Sequencing of the Endangered Kingdonia uniflora (Circaeasteraceae, Ranunculales) Reveals Potential Mechanisms of Evolutionary Specialization.</title>
        <authorList>
            <person name="Sun Y."/>
            <person name="Deng T."/>
            <person name="Zhang A."/>
            <person name="Moore M.J."/>
            <person name="Landis J.B."/>
            <person name="Lin N."/>
            <person name="Zhang H."/>
            <person name="Zhang X."/>
            <person name="Huang J."/>
            <person name="Zhang X."/>
            <person name="Sun H."/>
            <person name="Wang H."/>
        </authorList>
    </citation>
    <scope>NUCLEOTIDE SEQUENCE [LARGE SCALE GENOMIC DNA]</scope>
    <source>
        <strain evidence="2">TB1705</strain>
        <tissue evidence="2">Leaf</tissue>
    </source>
</reference>
<organism evidence="2 3">
    <name type="scientific">Kingdonia uniflora</name>
    <dbReference type="NCBI Taxonomy" id="39325"/>
    <lineage>
        <taxon>Eukaryota</taxon>
        <taxon>Viridiplantae</taxon>
        <taxon>Streptophyta</taxon>
        <taxon>Embryophyta</taxon>
        <taxon>Tracheophyta</taxon>
        <taxon>Spermatophyta</taxon>
        <taxon>Magnoliopsida</taxon>
        <taxon>Ranunculales</taxon>
        <taxon>Circaeasteraceae</taxon>
        <taxon>Kingdonia</taxon>
    </lineage>
</organism>
<feature type="compositionally biased region" description="Low complexity" evidence="1">
    <location>
        <begin position="327"/>
        <end position="358"/>
    </location>
</feature>
<dbReference type="EMBL" id="JACGCM010001854">
    <property type="protein sequence ID" value="KAF6148181.1"/>
    <property type="molecule type" value="Genomic_DNA"/>
</dbReference>
<dbReference type="OrthoDB" id="1933527at2759"/>
<comment type="caution">
    <text evidence="2">The sequence shown here is derived from an EMBL/GenBank/DDBJ whole genome shotgun (WGS) entry which is preliminary data.</text>
</comment>
<name>A0A7J7LZW3_9MAGN</name>
<dbReference type="AlphaFoldDB" id="A0A7J7LZW3"/>
<dbReference type="Proteomes" id="UP000541444">
    <property type="component" value="Unassembled WGS sequence"/>
</dbReference>
<dbReference type="GO" id="GO:0005680">
    <property type="term" value="C:anaphase-promoting complex"/>
    <property type="evidence" value="ECO:0007669"/>
    <property type="project" value="TreeGrafter"/>
</dbReference>
<feature type="region of interest" description="Disordered" evidence="1">
    <location>
        <begin position="327"/>
        <end position="395"/>
    </location>
</feature>